<dbReference type="PANTHER" id="PTHR24348:SF22">
    <property type="entry name" value="NON-SPECIFIC SERINE_THREONINE PROTEIN KINASE"/>
    <property type="match status" value="1"/>
</dbReference>
<feature type="region of interest" description="Disordered" evidence="6">
    <location>
        <begin position="607"/>
        <end position="652"/>
    </location>
</feature>
<dbReference type="Proteomes" id="UP000290407">
    <property type="component" value="Unassembled WGS sequence"/>
</dbReference>
<evidence type="ECO:0000256" key="4">
    <source>
        <dbReference type="ARBA" id="ARBA00022840"/>
    </source>
</evidence>
<dbReference type="Gene3D" id="1.10.510.10">
    <property type="entry name" value="Transferase(Phosphotransferase) domain 1"/>
    <property type="match status" value="1"/>
</dbReference>
<dbReference type="GO" id="GO:0005829">
    <property type="term" value="C:cytosol"/>
    <property type="evidence" value="ECO:0007669"/>
    <property type="project" value="TreeGrafter"/>
</dbReference>
<evidence type="ECO:0000256" key="1">
    <source>
        <dbReference type="ARBA" id="ARBA00022679"/>
    </source>
</evidence>
<accession>A0A4Q2UNL7</accession>
<keyword evidence="4 5" id="KW-0067">ATP-binding</keyword>
<dbReference type="PANTHER" id="PTHR24348">
    <property type="entry name" value="SERINE/THREONINE-PROTEIN KINASE UNC-51-RELATED"/>
    <property type="match status" value="1"/>
</dbReference>
<dbReference type="Gene3D" id="3.30.200.20">
    <property type="entry name" value="Phosphorylase Kinase, domain 1"/>
    <property type="match status" value="1"/>
</dbReference>
<dbReference type="InterPro" id="IPR008271">
    <property type="entry name" value="Ser/Thr_kinase_AS"/>
</dbReference>
<keyword evidence="2 5" id="KW-0547">Nucleotide-binding</keyword>
<evidence type="ECO:0000256" key="2">
    <source>
        <dbReference type="ARBA" id="ARBA00022741"/>
    </source>
</evidence>
<dbReference type="CDD" id="cd14014">
    <property type="entry name" value="STKc_PknB_like"/>
    <property type="match status" value="1"/>
</dbReference>
<dbReference type="GO" id="GO:0000407">
    <property type="term" value="C:phagophore assembly site"/>
    <property type="evidence" value="ECO:0007669"/>
    <property type="project" value="TreeGrafter"/>
</dbReference>
<sequence>MNQTFTTFQDFRQRYPIRPNDEGMLLGSGSYGRVIKVEDQLETEWVAIKISEFKGNDTKSLKAEVELAQRVPRQANIARYDACYRLETDTSVSDFAIMKYYPDGNLADLLRRVTLTPAQIYDISRGILLGLQHLHRSRIVHRDFKPANILISRDNAGRFIPKIADFGLSKLVRDDEIESSDFDLSDGRGTPSYKAPEQIEGSRVSFNLDLWAFGVILYEIMTGEKPFRADLRVTSEQSARREIEKKIITVELPARLDQVPQPYNAMIRRCLVRDIHERVRKEDELLDLLDRIPQLLADAKALADARQYKQAIAVYEQVLTKRENQAEAQAGIRQARAALERQLLNDLIAEAETLVRQNRFDQAKSVYEQVLLRDASHTVATLGLALCEEQLRPKPQPIEPETDAFVGERTDVYVAPPAPKPAVVRRPPVVNPPATERAKPVSGPVVAAPPVPIGLPIRPVSTPVAEGVGTRLATRTFPWRVVAPLVGLSGLALFFVLQQPGLFGGSQRVENPGTKSEKATVVPAVPPAGEDKKTPRETTPETVLPAPAGREAINQRVTVALQKARSAFRLKDYEKAYVLTTSALQLDPSRRDVANLRTASLNELRKVKAPIPETRPLAETPKPGESPAPTDDAKTKPADPTPTPKETGTSAKQLAQEEFDQLIDEGMKAITNGNNKAKAMAAFTKAQGLTKEYELNTARAEAAYAYNMNKAGKLFDRDELEGAKDWYLVAKAVKDTEEVRRKIKQCTN</sequence>
<dbReference type="RefSeq" id="WP_129599687.1">
    <property type="nucleotide sequence ID" value="NZ_SBLB01000001.1"/>
</dbReference>
<dbReference type="InterPro" id="IPR017441">
    <property type="entry name" value="Protein_kinase_ATP_BS"/>
</dbReference>
<evidence type="ECO:0000256" key="5">
    <source>
        <dbReference type="PROSITE-ProRule" id="PRU10141"/>
    </source>
</evidence>
<dbReference type="InterPro" id="IPR019734">
    <property type="entry name" value="TPR_rpt"/>
</dbReference>
<dbReference type="InterPro" id="IPR011990">
    <property type="entry name" value="TPR-like_helical_dom_sf"/>
</dbReference>
<keyword evidence="3 8" id="KW-0418">Kinase</keyword>
<keyword evidence="1" id="KW-0808">Transferase</keyword>
<name>A0A4Q2UNL7_9BACT</name>
<evidence type="ECO:0000256" key="3">
    <source>
        <dbReference type="ARBA" id="ARBA00022777"/>
    </source>
</evidence>
<dbReference type="PROSITE" id="PS50011">
    <property type="entry name" value="PROTEIN_KINASE_DOM"/>
    <property type="match status" value="1"/>
</dbReference>
<dbReference type="SUPFAM" id="SSF56112">
    <property type="entry name" value="Protein kinase-like (PK-like)"/>
    <property type="match status" value="1"/>
</dbReference>
<dbReference type="InterPro" id="IPR045269">
    <property type="entry name" value="Atg1-like"/>
</dbReference>
<dbReference type="SUPFAM" id="SSF48452">
    <property type="entry name" value="TPR-like"/>
    <property type="match status" value="1"/>
</dbReference>
<feature type="domain" description="Protein kinase" evidence="7">
    <location>
        <begin position="20"/>
        <end position="295"/>
    </location>
</feature>
<feature type="binding site" evidence="5">
    <location>
        <position position="49"/>
    </location>
    <ligand>
        <name>ATP</name>
        <dbReference type="ChEBI" id="CHEBI:30616"/>
    </ligand>
</feature>
<reference evidence="8 9" key="1">
    <citation type="submission" date="2019-01" db="EMBL/GenBank/DDBJ databases">
        <title>Spirosoma flava sp. nov., a propanil-degrading bacterium isolated from herbicide-contaminated soil.</title>
        <authorList>
            <person name="Zhang L."/>
            <person name="Jiang J.-D."/>
        </authorList>
    </citation>
    <scope>NUCLEOTIDE SEQUENCE [LARGE SCALE GENOMIC DNA]</scope>
    <source>
        <strain evidence="8 9">TY50</strain>
    </source>
</reference>
<dbReference type="InterPro" id="IPR011009">
    <property type="entry name" value="Kinase-like_dom_sf"/>
</dbReference>
<keyword evidence="9" id="KW-1185">Reference proteome</keyword>
<dbReference type="InterPro" id="IPR000719">
    <property type="entry name" value="Prot_kinase_dom"/>
</dbReference>
<dbReference type="GO" id="GO:0005524">
    <property type="term" value="F:ATP binding"/>
    <property type="evidence" value="ECO:0007669"/>
    <property type="project" value="UniProtKB-UniRule"/>
</dbReference>
<dbReference type="PROSITE" id="PS00108">
    <property type="entry name" value="PROTEIN_KINASE_ST"/>
    <property type="match status" value="1"/>
</dbReference>
<dbReference type="PROSITE" id="PS00107">
    <property type="entry name" value="PROTEIN_KINASE_ATP"/>
    <property type="match status" value="1"/>
</dbReference>
<gene>
    <name evidence="8" type="ORF">EQG79_02380</name>
</gene>
<dbReference type="GO" id="GO:0005776">
    <property type="term" value="C:autophagosome"/>
    <property type="evidence" value="ECO:0007669"/>
    <property type="project" value="TreeGrafter"/>
</dbReference>
<dbReference type="EMBL" id="SBLB01000001">
    <property type="protein sequence ID" value="RYC71014.1"/>
    <property type="molecule type" value="Genomic_DNA"/>
</dbReference>
<dbReference type="SMART" id="SM00028">
    <property type="entry name" value="TPR"/>
    <property type="match status" value="3"/>
</dbReference>
<evidence type="ECO:0000313" key="9">
    <source>
        <dbReference type="Proteomes" id="UP000290407"/>
    </source>
</evidence>
<proteinExistence type="predicted"/>
<evidence type="ECO:0000259" key="7">
    <source>
        <dbReference type="PROSITE" id="PS50011"/>
    </source>
</evidence>
<organism evidence="8 9">
    <name type="scientific">Spirosoma sordidisoli</name>
    <dbReference type="NCBI Taxonomy" id="2502893"/>
    <lineage>
        <taxon>Bacteria</taxon>
        <taxon>Pseudomonadati</taxon>
        <taxon>Bacteroidota</taxon>
        <taxon>Cytophagia</taxon>
        <taxon>Cytophagales</taxon>
        <taxon>Cytophagaceae</taxon>
        <taxon>Spirosoma</taxon>
    </lineage>
</organism>
<dbReference type="AlphaFoldDB" id="A0A4Q2UNL7"/>
<dbReference type="GO" id="GO:0016020">
    <property type="term" value="C:membrane"/>
    <property type="evidence" value="ECO:0007669"/>
    <property type="project" value="TreeGrafter"/>
</dbReference>
<dbReference type="GO" id="GO:0004674">
    <property type="term" value="F:protein serine/threonine kinase activity"/>
    <property type="evidence" value="ECO:0007669"/>
    <property type="project" value="UniProtKB-KW"/>
</dbReference>
<comment type="caution">
    <text evidence="8">The sequence shown here is derived from an EMBL/GenBank/DDBJ whole genome shotgun (WGS) entry which is preliminary data.</text>
</comment>
<protein>
    <submittedName>
        <fullName evidence="8">Serine/threonine protein kinase</fullName>
    </submittedName>
</protein>
<evidence type="ECO:0000256" key="6">
    <source>
        <dbReference type="SAM" id="MobiDB-lite"/>
    </source>
</evidence>
<dbReference type="Gene3D" id="1.25.40.10">
    <property type="entry name" value="Tetratricopeptide repeat domain"/>
    <property type="match status" value="1"/>
</dbReference>
<keyword evidence="8" id="KW-0723">Serine/threonine-protein kinase</keyword>
<dbReference type="Pfam" id="PF00069">
    <property type="entry name" value="Pkinase"/>
    <property type="match status" value="1"/>
</dbReference>
<evidence type="ECO:0000313" key="8">
    <source>
        <dbReference type="EMBL" id="RYC71014.1"/>
    </source>
</evidence>